<protein>
    <submittedName>
        <fullName evidence="8">Putative sulfate exporter family transporter</fullName>
    </submittedName>
</protein>
<feature type="transmembrane region" description="Helical" evidence="7">
    <location>
        <begin position="315"/>
        <end position="335"/>
    </location>
</feature>
<dbReference type="GO" id="GO:0005886">
    <property type="term" value="C:plasma membrane"/>
    <property type="evidence" value="ECO:0007669"/>
    <property type="project" value="UniProtKB-SubCell"/>
</dbReference>
<dbReference type="RefSeq" id="WP_160777702.1">
    <property type="nucleotide sequence ID" value="NZ_WUMV01000010.1"/>
</dbReference>
<evidence type="ECO:0000256" key="6">
    <source>
        <dbReference type="ARBA" id="ARBA00023136"/>
    </source>
</evidence>
<feature type="transmembrane region" description="Helical" evidence="7">
    <location>
        <begin position="12"/>
        <end position="32"/>
    </location>
</feature>
<reference evidence="8 9" key="1">
    <citation type="submission" date="2019-12" db="EMBL/GenBank/DDBJ databases">
        <authorList>
            <person name="Li M."/>
        </authorList>
    </citation>
    <scope>NUCLEOTIDE SEQUENCE [LARGE SCALE GENOMIC DNA]</scope>
    <source>
        <strain evidence="8 9">GBMRC 2046</strain>
    </source>
</reference>
<feature type="transmembrane region" description="Helical" evidence="7">
    <location>
        <begin position="125"/>
        <end position="147"/>
    </location>
</feature>
<organism evidence="8 9">
    <name type="scientific">Stappia sediminis</name>
    <dbReference type="NCBI Taxonomy" id="2692190"/>
    <lineage>
        <taxon>Bacteria</taxon>
        <taxon>Pseudomonadati</taxon>
        <taxon>Pseudomonadota</taxon>
        <taxon>Alphaproteobacteria</taxon>
        <taxon>Hyphomicrobiales</taxon>
        <taxon>Stappiaceae</taxon>
        <taxon>Stappia</taxon>
    </lineage>
</organism>
<dbReference type="InterPro" id="IPR018383">
    <property type="entry name" value="UPF0324_pro"/>
</dbReference>
<gene>
    <name evidence="8" type="ORF">GR183_21400</name>
</gene>
<accession>A0A7X3SA02</accession>
<keyword evidence="4 7" id="KW-0812">Transmembrane</keyword>
<feature type="transmembrane region" description="Helical" evidence="7">
    <location>
        <begin position="224"/>
        <end position="241"/>
    </location>
</feature>
<dbReference type="PANTHER" id="PTHR30106:SF2">
    <property type="entry name" value="UPF0324 INNER MEMBRANE PROTEIN YEIH"/>
    <property type="match status" value="1"/>
</dbReference>
<keyword evidence="3" id="KW-1003">Cell membrane</keyword>
<comment type="similarity">
    <text evidence="2">Belongs to the UPF0324 family.</text>
</comment>
<dbReference type="AlphaFoldDB" id="A0A7X3SA02"/>
<evidence type="ECO:0000256" key="3">
    <source>
        <dbReference type="ARBA" id="ARBA00022475"/>
    </source>
</evidence>
<comment type="subcellular location">
    <subcellularLocation>
        <location evidence="1">Cell membrane</location>
        <topology evidence="1">Multi-pass membrane protein</topology>
    </subcellularLocation>
</comment>
<evidence type="ECO:0000256" key="5">
    <source>
        <dbReference type="ARBA" id="ARBA00022989"/>
    </source>
</evidence>
<name>A0A7X3SA02_9HYPH</name>
<evidence type="ECO:0000256" key="1">
    <source>
        <dbReference type="ARBA" id="ARBA00004651"/>
    </source>
</evidence>
<feature type="transmembrane region" description="Helical" evidence="7">
    <location>
        <begin position="99"/>
        <end position="118"/>
    </location>
</feature>
<dbReference type="Proteomes" id="UP000433101">
    <property type="component" value="Unassembled WGS sequence"/>
</dbReference>
<proteinExistence type="inferred from homology"/>
<keyword evidence="6 7" id="KW-0472">Membrane</keyword>
<feature type="transmembrane region" description="Helical" evidence="7">
    <location>
        <begin position="159"/>
        <end position="179"/>
    </location>
</feature>
<evidence type="ECO:0000256" key="2">
    <source>
        <dbReference type="ARBA" id="ARBA00007977"/>
    </source>
</evidence>
<sequence length="337" mass="34744">MTSLAHTGGVVSRVRALVPGMGTALLVAAAASFVADTYGGPVMLLALLIGIALNFLSEGEKVEAGIRFTSKSVLKFGVALLGLRIAASDVIALGGNTVVVLLVAMAITIFAGITFVSLQGHGRIFGILIGGATAICGASAALAISTVLPEKPGKQQQTIFTVVAVTTLSTIAMVTYPVFANLVGFDDRTTGIFLGATIHDVAQVVGSGYAVSELAGDTATIVKLFRVAMLLPVVFLLSLLFRERGEGARKGRLPVPLFALGFVAMVTVNSLGFVPEMLREPLVSLSRWCLISAVAAIGLTTSIKEMLNIGGTAIHAAIATTLVLLVTVMSLLYFIGG</sequence>
<dbReference type="PANTHER" id="PTHR30106">
    <property type="entry name" value="INNER MEMBRANE PROTEIN YEIH-RELATED"/>
    <property type="match status" value="1"/>
</dbReference>
<evidence type="ECO:0000313" key="8">
    <source>
        <dbReference type="EMBL" id="MXN67471.1"/>
    </source>
</evidence>
<keyword evidence="5 7" id="KW-1133">Transmembrane helix</keyword>
<evidence type="ECO:0000256" key="4">
    <source>
        <dbReference type="ARBA" id="ARBA00022692"/>
    </source>
</evidence>
<dbReference type="EMBL" id="WUMV01000010">
    <property type="protein sequence ID" value="MXN67471.1"/>
    <property type="molecule type" value="Genomic_DNA"/>
</dbReference>
<keyword evidence="9" id="KW-1185">Reference proteome</keyword>
<feature type="transmembrane region" description="Helical" evidence="7">
    <location>
        <begin position="253"/>
        <end position="273"/>
    </location>
</feature>
<evidence type="ECO:0000256" key="7">
    <source>
        <dbReference type="SAM" id="Phobius"/>
    </source>
</evidence>
<feature type="transmembrane region" description="Helical" evidence="7">
    <location>
        <begin position="38"/>
        <end position="56"/>
    </location>
</feature>
<comment type="caution">
    <text evidence="8">The sequence shown here is derived from an EMBL/GenBank/DDBJ whole genome shotgun (WGS) entry which is preliminary data.</text>
</comment>
<dbReference type="Pfam" id="PF03601">
    <property type="entry name" value="Cons_hypoth698"/>
    <property type="match status" value="1"/>
</dbReference>
<evidence type="ECO:0000313" key="9">
    <source>
        <dbReference type="Proteomes" id="UP000433101"/>
    </source>
</evidence>